<dbReference type="EMBL" id="JABBWK010000007">
    <property type="protein sequence ID" value="KAG1905193.1"/>
    <property type="molecule type" value="Genomic_DNA"/>
</dbReference>
<evidence type="ECO:0000313" key="3">
    <source>
        <dbReference type="EMBL" id="KAG1905193.1"/>
    </source>
</evidence>
<comment type="caution">
    <text evidence="2">The sequence shown here is derived from an EMBL/GenBank/DDBJ whole genome shotgun (WGS) entry which is preliminary data.</text>
</comment>
<gene>
    <name evidence="3" type="ORF">F5891DRAFT_1183130</name>
    <name evidence="2" type="ORF">F5891DRAFT_1192483</name>
</gene>
<protein>
    <submittedName>
        <fullName evidence="2">Uncharacterized protein</fullName>
    </submittedName>
</protein>
<dbReference type="EMBL" id="JABBWK010000051">
    <property type="protein sequence ID" value="KAG1896835.1"/>
    <property type="molecule type" value="Genomic_DNA"/>
</dbReference>
<evidence type="ECO:0000256" key="1">
    <source>
        <dbReference type="SAM" id="MobiDB-lite"/>
    </source>
</evidence>
<proteinExistence type="predicted"/>
<feature type="compositionally biased region" description="Basic and acidic residues" evidence="1">
    <location>
        <begin position="148"/>
        <end position="161"/>
    </location>
</feature>
<organism evidence="2 4">
    <name type="scientific">Suillus fuscotomentosus</name>
    <dbReference type="NCBI Taxonomy" id="1912939"/>
    <lineage>
        <taxon>Eukaryota</taxon>
        <taxon>Fungi</taxon>
        <taxon>Dikarya</taxon>
        <taxon>Basidiomycota</taxon>
        <taxon>Agaricomycotina</taxon>
        <taxon>Agaricomycetes</taxon>
        <taxon>Agaricomycetidae</taxon>
        <taxon>Boletales</taxon>
        <taxon>Suillineae</taxon>
        <taxon>Suillaceae</taxon>
        <taxon>Suillus</taxon>
    </lineage>
</organism>
<dbReference type="Proteomes" id="UP001195769">
    <property type="component" value="Unassembled WGS sequence"/>
</dbReference>
<dbReference type="GeneID" id="64660547"/>
<reference evidence="2" key="1">
    <citation type="journal article" date="2020" name="New Phytol.">
        <title>Comparative genomics reveals dynamic genome evolution in host specialist ectomycorrhizal fungi.</title>
        <authorList>
            <person name="Lofgren L.A."/>
            <person name="Nguyen N.H."/>
            <person name="Vilgalys R."/>
            <person name="Ruytinx J."/>
            <person name="Liao H.L."/>
            <person name="Branco S."/>
            <person name="Kuo A."/>
            <person name="LaButti K."/>
            <person name="Lipzen A."/>
            <person name="Andreopoulos W."/>
            <person name="Pangilinan J."/>
            <person name="Riley R."/>
            <person name="Hundley H."/>
            <person name="Na H."/>
            <person name="Barry K."/>
            <person name="Grigoriev I.V."/>
            <person name="Stajich J.E."/>
            <person name="Kennedy P.G."/>
        </authorList>
    </citation>
    <scope>NUCLEOTIDE SEQUENCE</scope>
    <source>
        <strain evidence="2">FC203</strain>
    </source>
</reference>
<dbReference type="RefSeq" id="XP_041230768.1">
    <property type="nucleotide sequence ID" value="XM_041366249.1"/>
</dbReference>
<sequence>MPLPGNPGRALGSDLGPDCHHPLNIFLALFSSKVSHASIFYSRHPFHESEGPPQALPLLTYHTEMFCHMLSLVLLSPQEEIVFSALPLRGRSPTPSRIFTTMFHGITPIPPPMPTPKVIKLVSFSPEQFTQNSESEKVSTYSSLSSIDSKDSKIPKPEGEAGHPGCGGYNLEKALNWDAERFKNLKEYVHWSIEKHCHVGKSKKLQAPAALLQVYKEALGHFPELADYHGSWPVGDMIQMQLKNTPAKARHKGSRKFQ</sequence>
<dbReference type="AlphaFoldDB" id="A0AAD4HGJ5"/>
<name>A0AAD4HGJ5_9AGAM</name>
<evidence type="ECO:0000313" key="2">
    <source>
        <dbReference type="EMBL" id="KAG1896835.1"/>
    </source>
</evidence>
<accession>A0AAD4HGJ5</accession>
<evidence type="ECO:0000313" key="4">
    <source>
        <dbReference type="Proteomes" id="UP001195769"/>
    </source>
</evidence>
<feature type="region of interest" description="Disordered" evidence="1">
    <location>
        <begin position="133"/>
        <end position="165"/>
    </location>
</feature>
<keyword evidence="4" id="KW-1185">Reference proteome</keyword>